<dbReference type="EMBL" id="BNCD01000034">
    <property type="protein sequence ID" value="GHH88280.1"/>
    <property type="molecule type" value="Genomic_DNA"/>
</dbReference>
<dbReference type="Proteomes" id="UP000603708">
    <property type="component" value="Unassembled WGS sequence"/>
</dbReference>
<reference evidence="3" key="1">
    <citation type="journal article" date="2014" name="Int. J. Syst. Evol. Microbiol.">
        <title>Complete genome sequence of Corynebacterium casei LMG S-19264T (=DSM 44701T), isolated from a smear-ripened cheese.</title>
        <authorList>
            <consortium name="US DOE Joint Genome Institute (JGI-PGF)"/>
            <person name="Walter F."/>
            <person name="Albersmeier A."/>
            <person name="Kalinowski J."/>
            <person name="Ruckert C."/>
        </authorList>
    </citation>
    <scope>NUCLEOTIDE SEQUENCE</scope>
    <source>
        <strain evidence="3">JCM 5069</strain>
    </source>
</reference>
<evidence type="ECO:0000313" key="4">
    <source>
        <dbReference type="Proteomes" id="UP000603708"/>
    </source>
</evidence>
<proteinExistence type="predicted"/>
<organism evidence="3 4">
    <name type="scientific">Streptomyces sulfonofaciens</name>
    <dbReference type="NCBI Taxonomy" id="68272"/>
    <lineage>
        <taxon>Bacteria</taxon>
        <taxon>Bacillati</taxon>
        <taxon>Actinomycetota</taxon>
        <taxon>Actinomycetes</taxon>
        <taxon>Kitasatosporales</taxon>
        <taxon>Streptomycetaceae</taxon>
        <taxon>Streptomyces</taxon>
    </lineage>
</organism>
<evidence type="ECO:0000313" key="3">
    <source>
        <dbReference type="EMBL" id="GHH88280.1"/>
    </source>
</evidence>
<feature type="domain" description="Trypsin-co-occurring" evidence="2">
    <location>
        <begin position="2"/>
        <end position="79"/>
    </location>
</feature>
<keyword evidence="1" id="KW-0175">Coiled coil</keyword>
<name>A0A919GNW9_9ACTN</name>
<accession>A0A919GNW9</accession>
<reference evidence="3" key="2">
    <citation type="submission" date="2020-09" db="EMBL/GenBank/DDBJ databases">
        <authorList>
            <person name="Sun Q."/>
            <person name="Ohkuma M."/>
        </authorList>
    </citation>
    <scope>NUCLEOTIDE SEQUENCE</scope>
    <source>
        <strain evidence="3">JCM 5069</strain>
    </source>
</reference>
<evidence type="ECO:0000256" key="1">
    <source>
        <dbReference type="SAM" id="Coils"/>
    </source>
</evidence>
<dbReference type="RefSeq" id="WP_189938708.1">
    <property type="nucleotide sequence ID" value="NZ_BNCD01000034.1"/>
</dbReference>
<keyword evidence="4" id="KW-1185">Reference proteome</keyword>
<protein>
    <recommendedName>
        <fullName evidence="2">Trypsin-co-occurring domain-containing protein</fullName>
    </recommendedName>
</protein>
<evidence type="ECO:0000259" key="2">
    <source>
        <dbReference type="Pfam" id="PF19631"/>
    </source>
</evidence>
<comment type="caution">
    <text evidence="3">The sequence shown here is derived from an EMBL/GenBank/DDBJ whole genome shotgun (WGS) entry which is preliminary data.</text>
</comment>
<dbReference type="InterPro" id="IPR045608">
    <property type="entry name" value="Trypco2"/>
</dbReference>
<gene>
    <name evidence="3" type="ORF">GCM10018793_67420</name>
</gene>
<feature type="coiled-coil region" evidence="1">
    <location>
        <begin position="1"/>
        <end position="32"/>
    </location>
</feature>
<sequence length="99" mass="10480">MIELASVIRDLREELERAVAAAEGAALRFELETVELEVSVAVERSGEAGARARFWVLEANAGAAAGATSTQRLTLALRPTLRGAGSPPYVRGAAAPYER</sequence>
<dbReference type="Pfam" id="PF19631">
    <property type="entry name" value="Trypco2"/>
    <property type="match status" value="1"/>
</dbReference>
<dbReference type="AlphaFoldDB" id="A0A919GNW9"/>